<dbReference type="Pfam" id="PF00132">
    <property type="entry name" value="Hexapep"/>
    <property type="match status" value="1"/>
</dbReference>
<evidence type="ECO:0000256" key="1">
    <source>
        <dbReference type="ARBA" id="ARBA00007274"/>
    </source>
</evidence>
<dbReference type="SUPFAM" id="SSF51161">
    <property type="entry name" value="Trimeric LpxA-like enzymes"/>
    <property type="match status" value="1"/>
</dbReference>
<keyword evidence="3" id="KW-0012">Acyltransferase</keyword>
<gene>
    <name evidence="3" type="ORF">NM686_017180</name>
</gene>
<keyword evidence="4" id="KW-1185">Reference proteome</keyword>
<dbReference type="PANTHER" id="PTHR23416:SF23">
    <property type="entry name" value="ACETYLTRANSFERASE C18B11.09C-RELATED"/>
    <property type="match status" value="1"/>
</dbReference>
<comment type="similarity">
    <text evidence="1">Belongs to the transferase hexapeptide repeat family.</text>
</comment>
<organism evidence="3 4">
    <name type="scientific">Methylomonas rapida</name>
    <dbReference type="NCBI Taxonomy" id="2963939"/>
    <lineage>
        <taxon>Bacteria</taxon>
        <taxon>Pseudomonadati</taxon>
        <taxon>Pseudomonadota</taxon>
        <taxon>Gammaproteobacteria</taxon>
        <taxon>Methylococcales</taxon>
        <taxon>Methylococcaceae</taxon>
        <taxon>Methylomonas</taxon>
    </lineage>
</organism>
<dbReference type="Gene3D" id="2.160.10.10">
    <property type="entry name" value="Hexapeptide repeat proteins"/>
    <property type="match status" value="1"/>
</dbReference>
<keyword evidence="2" id="KW-0808">Transferase</keyword>
<dbReference type="GO" id="GO:0016746">
    <property type="term" value="F:acyltransferase activity"/>
    <property type="evidence" value="ECO:0007669"/>
    <property type="project" value="UniProtKB-KW"/>
</dbReference>
<dbReference type="CDD" id="cd04647">
    <property type="entry name" value="LbH_MAT_like"/>
    <property type="match status" value="1"/>
</dbReference>
<evidence type="ECO:0000256" key="2">
    <source>
        <dbReference type="ARBA" id="ARBA00022679"/>
    </source>
</evidence>
<protein>
    <submittedName>
        <fullName evidence="3">Acyltransferase</fullName>
    </submittedName>
</protein>
<dbReference type="RefSeq" id="WP_255189076.1">
    <property type="nucleotide sequence ID" value="NZ_CP113517.1"/>
</dbReference>
<dbReference type="PANTHER" id="PTHR23416">
    <property type="entry name" value="SIALIC ACID SYNTHASE-RELATED"/>
    <property type="match status" value="1"/>
</dbReference>
<proteinExistence type="inferred from homology"/>
<evidence type="ECO:0000313" key="3">
    <source>
        <dbReference type="EMBL" id="WAR44088.1"/>
    </source>
</evidence>
<name>A0ABY7GJ85_9GAMM</name>
<sequence>MNLFGNLLREILYNPCRHIKSLPFVSVGRDTIILPSARFTFRLGAKNFQGKITIGDNSMIGGEFIFESNNGEVSVGDGTFINSGTRIICRENIKIGSNVTIAWNCILYDHNSHSLSWTERKVDLRQQIADFNAGKNFIHGKNWATVKSRPIVIGDKAWLGFGVTVLNGVHIGEGAIIGASSVVRADAPAWTIAYGNPATPQKAINK</sequence>
<dbReference type="Proteomes" id="UP001162780">
    <property type="component" value="Chromosome"/>
</dbReference>
<accession>A0ABY7GJ85</accession>
<dbReference type="EMBL" id="CP113517">
    <property type="protein sequence ID" value="WAR44088.1"/>
    <property type="molecule type" value="Genomic_DNA"/>
</dbReference>
<dbReference type="InterPro" id="IPR011004">
    <property type="entry name" value="Trimer_LpxA-like_sf"/>
</dbReference>
<dbReference type="InterPro" id="IPR051159">
    <property type="entry name" value="Hexapeptide_acetyltransf"/>
</dbReference>
<reference evidence="3" key="1">
    <citation type="submission" date="2022-11" db="EMBL/GenBank/DDBJ databases">
        <title>Methylomonas rapida sp. nov., Carotenoid-Producing Obligate Methanotrophs with High Growth Characteristics and Biotechnological Potential.</title>
        <authorList>
            <person name="Tikhonova E.N."/>
            <person name="Suleimanov R.Z."/>
            <person name="Miroshnikov K."/>
            <person name="Oshkin I.Y."/>
            <person name="Belova S.E."/>
            <person name="Danilova O.V."/>
            <person name="Ashikhmin A."/>
            <person name="Konopkin A."/>
            <person name="But S.Y."/>
            <person name="Khmelenina V.N."/>
            <person name="Kuznetsov N."/>
            <person name="Pimenov N.V."/>
            <person name="Dedysh S.N."/>
        </authorList>
    </citation>
    <scope>NUCLEOTIDE SEQUENCE</scope>
    <source>
        <strain evidence="3">MP1</strain>
    </source>
</reference>
<evidence type="ECO:0000313" key="4">
    <source>
        <dbReference type="Proteomes" id="UP001162780"/>
    </source>
</evidence>
<dbReference type="InterPro" id="IPR001451">
    <property type="entry name" value="Hexapep"/>
</dbReference>